<evidence type="ECO:0000259" key="2">
    <source>
        <dbReference type="Pfam" id="PF04235"/>
    </source>
</evidence>
<reference evidence="3 4" key="1">
    <citation type="submission" date="2022-05" db="EMBL/GenBank/DDBJ databases">
        <authorList>
            <person name="Park J.-S."/>
        </authorList>
    </citation>
    <scope>NUCLEOTIDE SEQUENCE [LARGE SCALE GENOMIC DNA]</scope>
    <source>
        <strain evidence="3 4">2012CJ35-5</strain>
    </source>
</reference>
<name>A0ABT0PM04_9FLAO</name>
<keyword evidence="1" id="KW-0472">Membrane</keyword>
<dbReference type="RefSeq" id="WP_249655597.1">
    <property type="nucleotide sequence ID" value="NZ_JAMFMA010000001.1"/>
</dbReference>
<feature type="transmembrane region" description="Helical" evidence="1">
    <location>
        <begin position="12"/>
        <end position="37"/>
    </location>
</feature>
<organism evidence="3 4">
    <name type="scientific">Flagellimonas spongiicola</name>
    <dbReference type="NCBI Taxonomy" id="2942208"/>
    <lineage>
        <taxon>Bacteria</taxon>
        <taxon>Pseudomonadati</taxon>
        <taxon>Bacteroidota</taxon>
        <taxon>Flavobacteriia</taxon>
        <taxon>Flavobacteriales</taxon>
        <taxon>Flavobacteriaceae</taxon>
        <taxon>Flagellimonas</taxon>
    </lineage>
</organism>
<accession>A0ABT0PM04</accession>
<dbReference type="PANTHER" id="PTHR30590">
    <property type="entry name" value="INNER MEMBRANE PROTEIN"/>
    <property type="match status" value="1"/>
</dbReference>
<dbReference type="EMBL" id="JAMFMA010000001">
    <property type="protein sequence ID" value="MCL6272402.1"/>
    <property type="molecule type" value="Genomic_DNA"/>
</dbReference>
<dbReference type="Pfam" id="PF04235">
    <property type="entry name" value="DUF418"/>
    <property type="match status" value="1"/>
</dbReference>
<sequence>MQDKTRIIALDVLRGFAILGIPLMNVQSFSMVGQAYLNPNAFEDLKGLNLITWVSSHILADQKFMTLFSLLFGASVLLITSKYEQKGRSSFKIHYKRNFWLLIIGLVHAYLVWYGDILAPYAFCAFLVYPFRKQSIKGLIALGLVVFSVSSLLDFYTGFQMLNAPKEVIQSISGGWAPNVDLIQREVAAYQGSISNQMAQRYHTAQMLQTTYFFGHIFWRVFGLMLLGMALFKSGFLTGKSSKSVYIKSVLFVGFPSLIIVAFGVIFNFHHDWKLQYSMFLGSQFNYWGSLGMAIGYVGIMILVIQKQCAKGLLSRIAAIGRMALSNYLVQSLTMALFFYGLGYFGKVERSQQLIMVAFIWAAQLSYSKYWLSHFHYGPFEWLWRSLSRGKIEVFRKK</sequence>
<feature type="transmembrane region" description="Helical" evidence="1">
    <location>
        <begin position="64"/>
        <end position="83"/>
    </location>
</feature>
<comment type="caution">
    <text evidence="3">The sequence shown here is derived from an EMBL/GenBank/DDBJ whole genome shotgun (WGS) entry which is preliminary data.</text>
</comment>
<feature type="transmembrane region" description="Helical" evidence="1">
    <location>
        <begin position="249"/>
        <end position="267"/>
    </location>
</feature>
<feature type="transmembrane region" description="Helical" evidence="1">
    <location>
        <begin position="139"/>
        <end position="159"/>
    </location>
</feature>
<protein>
    <submittedName>
        <fullName evidence="3">DUF418 domain-containing protein</fullName>
    </submittedName>
</protein>
<feature type="transmembrane region" description="Helical" evidence="1">
    <location>
        <begin position="325"/>
        <end position="346"/>
    </location>
</feature>
<gene>
    <name evidence="3" type="ORF">M3P19_00195</name>
</gene>
<evidence type="ECO:0000256" key="1">
    <source>
        <dbReference type="SAM" id="Phobius"/>
    </source>
</evidence>
<dbReference type="InterPro" id="IPR007349">
    <property type="entry name" value="DUF418"/>
</dbReference>
<keyword evidence="1" id="KW-0812">Transmembrane</keyword>
<feature type="transmembrane region" description="Helical" evidence="1">
    <location>
        <begin position="287"/>
        <end position="305"/>
    </location>
</feature>
<evidence type="ECO:0000313" key="4">
    <source>
        <dbReference type="Proteomes" id="UP001203607"/>
    </source>
</evidence>
<keyword evidence="4" id="KW-1185">Reference proteome</keyword>
<dbReference type="PANTHER" id="PTHR30590:SF2">
    <property type="entry name" value="INNER MEMBRANE PROTEIN"/>
    <property type="match status" value="1"/>
</dbReference>
<dbReference type="Proteomes" id="UP001203607">
    <property type="component" value="Unassembled WGS sequence"/>
</dbReference>
<keyword evidence="1" id="KW-1133">Transmembrane helix</keyword>
<feature type="domain" description="DUF418" evidence="2">
    <location>
        <begin position="231"/>
        <end position="390"/>
    </location>
</feature>
<feature type="transmembrane region" description="Helical" evidence="1">
    <location>
        <begin position="217"/>
        <end position="237"/>
    </location>
</feature>
<dbReference type="InterPro" id="IPR052529">
    <property type="entry name" value="Bact_Transport_Assoc"/>
</dbReference>
<proteinExistence type="predicted"/>
<evidence type="ECO:0000313" key="3">
    <source>
        <dbReference type="EMBL" id="MCL6272402.1"/>
    </source>
</evidence>